<dbReference type="Pfam" id="PF03652">
    <property type="entry name" value="RuvX"/>
    <property type="match status" value="1"/>
</dbReference>
<keyword evidence="8" id="KW-1185">Reference proteome</keyword>
<dbReference type="EMBL" id="CP036339">
    <property type="protein sequence ID" value="QDT75342.1"/>
    <property type="molecule type" value="Genomic_DNA"/>
</dbReference>
<dbReference type="CDD" id="cd16964">
    <property type="entry name" value="YqgF"/>
    <property type="match status" value="1"/>
</dbReference>
<dbReference type="Gene3D" id="3.30.420.140">
    <property type="entry name" value="YqgF/RNase H-like domain"/>
    <property type="match status" value="1"/>
</dbReference>
<keyword evidence="1 5" id="KW-0963">Cytoplasm</keyword>
<keyword evidence="4 5" id="KW-0378">Hydrolase</keyword>
<keyword evidence="2 5" id="KW-0690">Ribosome biogenesis</keyword>
<accession>A0A517U3Y8</accession>
<dbReference type="EC" id="3.1.-.-" evidence="5"/>
<dbReference type="InterPro" id="IPR012337">
    <property type="entry name" value="RNaseH-like_sf"/>
</dbReference>
<dbReference type="SMART" id="SM00732">
    <property type="entry name" value="YqgFc"/>
    <property type="match status" value="1"/>
</dbReference>
<comment type="similarity">
    <text evidence="5">Belongs to the YqgF HJR family.</text>
</comment>
<dbReference type="NCBIfam" id="TIGR00250">
    <property type="entry name" value="RNAse_H_YqgF"/>
    <property type="match status" value="1"/>
</dbReference>
<dbReference type="SUPFAM" id="SSF53098">
    <property type="entry name" value="Ribonuclease H-like"/>
    <property type="match status" value="1"/>
</dbReference>
<evidence type="ECO:0000256" key="5">
    <source>
        <dbReference type="HAMAP-Rule" id="MF_00651"/>
    </source>
</evidence>
<dbReference type="PANTHER" id="PTHR33317">
    <property type="entry name" value="POLYNUCLEOTIDYL TRANSFERASE, RIBONUCLEASE H-LIKE SUPERFAMILY PROTEIN"/>
    <property type="match status" value="1"/>
</dbReference>
<evidence type="ECO:0000256" key="2">
    <source>
        <dbReference type="ARBA" id="ARBA00022517"/>
    </source>
</evidence>
<evidence type="ECO:0000256" key="1">
    <source>
        <dbReference type="ARBA" id="ARBA00022490"/>
    </source>
</evidence>
<organism evidence="7 8">
    <name type="scientific">Lacipirellula limnantheis</name>
    <dbReference type="NCBI Taxonomy" id="2528024"/>
    <lineage>
        <taxon>Bacteria</taxon>
        <taxon>Pseudomonadati</taxon>
        <taxon>Planctomycetota</taxon>
        <taxon>Planctomycetia</taxon>
        <taxon>Pirellulales</taxon>
        <taxon>Lacipirellulaceae</taxon>
        <taxon>Lacipirellula</taxon>
    </lineage>
</organism>
<dbReference type="GO" id="GO:0016788">
    <property type="term" value="F:hydrolase activity, acting on ester bonds"/>
    <property type="evidence" value="ECO:0007669"/>
    <property type="project" value="UniProtKB-UniRule"/>
</dbReference>
<dbReference type="PANTHER" id="PTHR33317:SF4">
    <property type="entry name" value="POLYNUCLEOTIDYL TRANSFERASE, RIBONUCLEASE H-LIKE SUPERFAMILY PROTEIN"/>
    <property type="match status" value="1"/>
</dbReference>
<name>A0A517U3Y8_9BACT</name>
<comment type="subcellular location">
    <subcellularLocation>
        <location evidence="5">Cytoplasm</location>
    </subcellularLocation>
</comment>
<evidence type="ECO:0000313" key="7">
    <source>
        <dbReference type="EMBL" id="QDT75342.1"/>
    </source>
</evidence>
<evidence type="ECO:0000256" key="4">
    <source>
        <dbReference type="ARBA" id="ARBA00022801"/>
    </source>
</evidence>
<protein>
    <recommendedName>
        <fullName evidence="5">Putative pre-16S rRNA nuclease</fullName>
        <ecNumber evidence="5">3.1.-.-</ecNumber>
    </recommendedName>
</protein>
<dbReference type="InterPro" id="IPR006641">
    <property type="entry name" value="YqgF/RNaseH-like_dom"/>
</dbReference>
<dbReference type="GO" id="GO:0004518">
    <property type="term" value="F:nuclease activity"/>
    <property type="evidence" value="ECO:0007669"/>
    <property type="project" value="UniProtKB-KW"/>
</dbReference>
<dbReference type="InterPro" id="IPR037027">
    <property type="entry name" value="YqgF/RNaseH-like_dom_sf"/>
</dbReference>
<evidence type="ECO:0000259" key="6">
    <source>
        <dbReference type="SMART" id="SM00732"/>
    </source>
</evidence>
<dbReference type="GO" id="GO:0005829">
    <property type="term" value="C:cytosol"/>
    <property type="evidence" value="ECO:0007669"/>
    <property type="project" value="TreeGrafter"/>
</dbReference>
<keyword evidence="3 5" id="KW-0540">Nuclease</keyword>
<comment type="function">
    <text evidence="5">Could be a nuclease involved in processing of the 5'-end of pre-16S rRNA.</text>
</comment>
<gene>
    <name evidence="7" type="primary">yrrK</name>
    <name evidence="7" type="ORF">I41_45520</name>
</gene>
<dbReference type="GO" id="GO:0000967">
    <property type="term" value="P:rRNA 5'-end processing"/>
    <property type="evidence" value="ECO:0007669"/>
    <property type="project" value="UniProtKB-UniRule"/>
</dbReference>
<dbReference type="KEGG" id="llh:I41_45520"/>
<sequence length="177" mass="19516">MSGAFCHWRLSFASELASGKRLPTPLATSPSLRIAGIDYGTVRIGIATADLSVGIAGPYETYNRRSERLDAEYFRTLAKEERIGRFVVGLPVHLSGGESQKSLEARNFGDWLAKLTGVPVEYFDERYTSAEAEEMLLGAGLTKKRRKERLDQLAAQIMLTAYLEAGAKSQELPESID</sequence>
<evidence type="ECO:0000256" key="3">
    <source>
        <dbReference type="ARBA" id="ARBA00022722"/>
    </source>
</evidence>
<dbReference type="InterPro" id="IPR005227">
    <property type="entry name" value="YqgF"/>
</dbReference>
<dbReference type="AlphaFoldDB" id="A0A517U3Y8"/>
<dbReference type="Proteomes" id="UP000317909">
    <property type="component" value="Chromosome"/>
</dbReference>
<reference evidence="7 8" key="1">
    <citation type="submission" date="2019-02" db="EMBL/GenBank/DDBJ databases">
        <title>Deep-cultivation of Planctomycetes and their phenomic and genomic characterization uncovers novel biology.</title>
        <authorList>
            <person name="Wiegand S."/>
            <person name="Jogler M."/>
            <person name="Boedeker C."/>
            <person name="Pinto D."/>
            <person name="Vollmers J."/>
            <person name="Rivas-Marin E."/>
            <person name="Kohn T."/>
            <person name="Peeters S.H."/>
            <person name="Heuer A."/>
            <person name="Rast P."/>
            <person name="Oberbeckmann S."/>
            <person name="Bunk B."/>
            <person name="Jeske O."/>
            <person name="Meyerdierks A."/>
            <person name="Storesund J.E."/>
            <person name="Kallscheuer N."/>
            <person name="Luecker S."/>
            <person name="Lage O.M."/>
            <person name="Pohl T."/>
            <person name="Merkel B.J."/>
            <person name="Hornburger P."/>
            <person name="Mueller R.-W."/>
            <person name="Bruemmer F."/>
            <person name="Labrenz M."/>
            <person name="Spormann A.M."/>
            <person name="Op den Camp H."/>
            <person name="Overmann J."/>
            <person name="Amann R."/>
            <person name="Jetten M.S.M."/>
            <person name="Mascher T."/>
            <person name="Medema M.H."/>
            <person name="Devos D.P."/>
            <person name="Kaster A.-K."/>
            <person name="Ovreas L."/>
            <person name="Rohde M."/>
            <person name="Galperin M.Y."/>
            <person name="Jogler C."/>
        </authorList>
    </citation>
    <scope>NUCLEOTIDE SEQUENCE [LARGE SCALE GENOMIC DNA]</scope>
    <source>
        <strain evidence="7 8">I41</strain>
    </source>
</reference>
<proteinExistence type="inferred from homology"/>
<dbReference type="HAMAP" id="MF_00651">
    <property type="entry name" value="Nuclease_YqgF"/>
    <property type="match status" value="1"/>
</dbReference>
<evidence type="ECO:0000313" key="8">
    <source>
        <dbReference type="Proteomes" id="UP000317909"/>
    </source>
</evidence>
<feature type="domain" description="YqgF/RNase H-like" evidence="6">
    <location>
        <begin position="32"/>
        <end position="132"/>
    </location>
</feature>